<dbReference type="OrthoDB" id="2932980at2759"/>
<dbReference type="Proteomes" id="UP000250140">
    <property type="component" value="Unassembled WGS sequence"/>
</dbReference>
<dbReference type="PANTHER" id="PTHR10672">
    <property type="entry name" value="ADDUCIN"/>
    <property type="match status" value="1"/>
</dbReference>
<organism evidence="2 3">
    <name type="scientific">Glonium stellatum</name>
    <dbReference type="NCBI Taxonomy" id="574774"/>
    <lineage>
        <taxon>Eukaryota</taxon>
        <taxon>Fungi</taxon>
        <taxon>Dikarya</taxon>
        <taxon>Ascomycota</taxon>
        <taxon>Pezizomycotina</taxon>
        <taxon>Dothideomycetes</taxon>
        <taxon>Pleosporomycetidae</taxon>
        <taxon>Gloniales</taxon>
        <taxon>Gloniaceae</taxon>
        <taxon>Glonium</taxon>
    </lineage>
</organism>
<reference evidence="2 3" key="1">
    <citation type="journal article" date="2016" name="Nat. Commun.">
        <title>Ectomycorrhizal ecology is imprinted in the genome of the dominant symbiotic fungus Cenococcum geophilum.</title>
        <authorList>
            <consortium name="DOE Joint Genome Institute"/>
            <person name="Peter M."/>
            <person name="Kohler A."/>
            <person name="Ohm R.A."/>
            <person name="Kuo A."/>
            <person name="Krutzmann J."/>
            <person name="Morin E."/>
            <person name="Arend M."/>
            <person name="Barry K.W."/>
            <person name="Binder M."/>
            <person name="Choi C."/>
            <person name="Clum A."/>
            <person name="Copeland A."/>
            <person name="Grisel N."/>
            <person name="Haridas S."/>
            <person name="Kipfer T."/>
            <person name="LaButti K."/>
            <person name="Lindquist E."/>
            <person name="Lipzen A."/>
            <person name="Maire R."/>
            <person name="Meier B."/>
            <person name="Mihaltcheva S."/>
            <person name="Molinier V."/>
            <person name="Murat C."/>
            <person name="Poggeler S."/>
            <person name="Quandt C.A."/>
            <person name="Sperisen C."/>
            <person name="Tritt A."/>
            <person name="Tisserant E."/>
            <person name="Crous P.W."/>
            <person name="Henrissat B."/>
            <person name="Nehls U."/>
            <person name="Egli S."/>
            <person name="Spatafora J.W."/>
            <person name="Grigoriev I.V."/>
            <person name="Martin F.M."/>
        </authorList>
    </citation>
    <scope>NUCLEOTIDE SEQUENCE [LARGE SCALE GENOMIC DNA]</scope>
    <source>
        <strain evidence="2 3">CBS 207.34</strain>
    </source>
</reference>
<keyword evidence="3" id="KW-1185">Reference proteome</keyword>
<evidence type="ECO:0000313" key="3">
    <source>
        <dbReference type="Proteomes" id="UP000250140"/>
    </source>
</evidence>
<dbReference type="SMART" id="SM01007">
    <property type="entry name" value="Aldolase_II"/>
    <property type="match status" value="1"/>
</dbReference>
<dbReference type="Pfam" id="PF00596">
    <property type="entry name" value="Aldolase_II"/>
    <property type="match status" value="1"/>
</dbReference>
<sequence>MSVGYFPKREKLGLEDLFRGLVTASHILHYHGVLDAYGHISVRSPDNPATFYLPCNISPALLNDADDLIEYNVADATPVEKDAKAGYLERYIHSEIYKRFPSINSVVHSHCNDVLPYCVSGVPLKPTVHMAGFLGASAPVWNISSHYPSSSKHDLLVRTNTLGASLSAAFKPATSAGFIYSKVRSAIPPQIGGSTAEPSHEPDHAVILMRGHGFTTVAHSIEEAVYQAIYTKEAAKTQTAALIVHNAYFGSTIEGKVDIEDGGKIKKGKLKMEGEVSYLSDKEATDAWDSNKQTVARPWNLWCREVEACPLYKNECAAGEDS</sequence>
<dbReference type="InterPro" id="IPR036409">
    <property type="entry name" value="Aldolase_II/adducin_N_sf"/>
</dbReference>
<gene>
    <name evidence="2" type="ORF">AOQ84DRAFT_319506</name>
</gene>
<evidence type="ECO:0000313" key="2">
    <source>
        <dbReference type="EMBL" id="OCL07757.1"/>
    </source>
</evidence>
<evidence type="ECO:0000259" key="1">
    <source>
        <dbReference type="SMART" id="SM01007"/>
    </source>
</evidence>
<dbReference type="SUPFAM" id="SSF53639">
    <property type="entry name" value="AraD/HMP-PK domain-like"/>
    <property type="match status" value="1"/>
</dbReference>
<proteinExistence type="predicted"/>
<dbReference type="AlphaFoldDB" id="A0A8E2JSG8"/>
<feature type="domain" description="Class II aldolase/adducin N-terminal" evidence="1">
    <location>
        <begin position="19"/>
        <end position="239"/>
    </location>
</feature>
<dbReference type="InterPro" id="IPR001303">
    <property type="entry name" value="Aldolase_II/adducin_N"/>
</dbReference>
<dbReference type="PANTHER" id="PTHR10672:SF41">
    <property type="entry name" value="CLASS II ALDOLASE_ADDUCIN DOMAIN PROTEIN (AFU_ORTHOLOGUE AFUA_3G01330)"/>
    <property type="match status" value="1"/>
</dbReference>
<protein>
    <submittedName>
        <fullName evidence="2">Arad-like aldolase/epimerase</fullName>
    </submittedName>
</protein>
<dbReference type="Gene3D" id="3.40.225.10">
    <property type="entry name" value="Class II aldolase/adducin N-terminal domain"/>
    <property type="match status" value="1"/>
</dbReference>
<dbReference type="GO" id="GO:0051015">
    <property type="term" value="F:actin filament binding"/>
    <property type="evidence" value="ECO:0007669"/>
    <property type="project" value="TreeGrafter"/>
</dbReference>
<dbReference type="EMBL" id="KV749791">
    <property type="protein sequence ID" value="OCL07757.1"/>
    <property type="molecule type" value="Genomic_DNA"/>
</dbReference>
<dbReference type="InterPro" id="IPR051017">
    <property type="entry name" value="Aldolase-II_Adducin_sf"/>
</dbReference>
<accession>A0A8E2JSG8</accession>
<dbReference type="GO" id="GO:0005856">
    <property type="term" value="C:cytoskeleton"/>
    <property type="evidence" value="ECO:0007669"/>
    <property type="project" value="TreeGrafter"/>
</dbReference>
<name>A0A8E2JSG8_9PEZI</name>